<dbReference type="AlphaFoldDB" id="A0A2N9L742"/>
<dbReference type="EMBL" id="OKRB01000076">
    <property type="protein sequence ID" value="SPE19118.1"/>
    <property type="molecule type" value="Genomic_DNA"/>
</dbReference>
<name>A0A2N9L742_9BACT</name>
<gene>
    <name evidence="1" type="ORF">SBA5_200030</name>
</gene>
<evidence type="ECO:0000313" key="2">
    <source>
        <dbReference type="Proteomes" id="UP000239735"/>
    </source>
</evidence>
<proteinExistence type="predicted"/>
<reference evidence="2" key="1">
    <citation type="submission" date="2018-02" db="EMBL/GenBank/DDBJ databases">
        <authorList>
            <person name="Hausmann B."/>
        </authorList>
    </citation>
    <scope>NUCLEOTIDE SEQUENCE [LARGE SCALE GENOMIC DNA]</scope>
    <source>
        <strain evidence="2">Peat soil MAG SbA5</strain>
    </source>
</reference>
<organism evidence="1 2">
    <name type="scientific">Candidatus Sulfuritelmatomonas gaucii</name>
    <dbReference type="NCBI Taxonomy" id="2043161"/>
    <lineage>
        <taxon>Bacteria</taxon>
        <taxon>Pseudomonadati</taxon>
        <taxon>Acidobacteriota</taxon>
        <taxon>Terriglobia</taxon>
        <taxon>Terriglobales</taxon>
        <taxon>Acidobacteriaceae</taxon>
        <taxon>Candidatus Sulfuritelmatomonas</taxon>
    </lineage>
</organism>
<sequence length="70" mass="7936">MSDPCTRILSKVSYKWYIAFPTPFAVRLLPFHLLAATTTAPWEQFAESNGTRAGERFNLLASNPHRGNLR</sequence>
<evidence type="ECO:0000313" key="1">
    <source>
        <dbReference type="EMBL" id="SPE19118.1"/>
    </source>
</evidence>
<accession>A0A2N9L742</accession>
<protein>
    <submittedName>
        <fullName evidence="1">Uncharacterized protein</fullName>
    </submittedName>
</protein>
<dbReference type="Proteomes" id="UP000239735">
    <property type="component" value="Unassembled WGS sequence"/>
</dbReference>